<dbReference type="InterPro" id="IPR001487">
    <property type="entry name" value="Bromodomain"/>
</dbReference>
<keyword evidence="3" id="KW-0156">Chromatin regulator</keyword>
<reference evidence="11" key="1">
    <citation type="submission" date="2023-06" db="EMBL/GenBank/DDBJ databases">
        <title>Genome-scale phylogeny and comparative genomics of the fungal order Sordariales.</title>
        <authorList>
            <consortium name="Lawrence Berkeley National Laboratory"/>
            <person name="Hensen N."/>
            <person name="Bonometti L."/>
            <person name="Westerberg I."/>
            <person name="Brannstrom I.O."/>
            <person name="Guillou S."/>
            <person name="Cros-Aarteil S."/>
            <person name="Calhoun S."/>
            <person name="Haridas S."/>
            <person name="Kuo A."/>
            <person name="Mondo S."/>
            <person name="Pangilinan J."/>
            <person name="Riley R."/>
            <person name="Labutti K."/>
            <person name="Andreopoulos B."/>
            <person name="Lipzen A."/>
            <person name="Chen C."/>
            <person name="Yanf M."/>
            <person name="Daum C."/>
            <person name="Ng V."/>
            <person name="Clum A."/>
            <person name="Steindorff A."/>
            <person name="Ohm R."/>
            <person name="Martin F."/>
            <person name="Silar P."/>
            <person name="Natvig D."/>
            <person name="Lalanne C."/>
            <person name="Gautier V."/>
            <person name="Ament-Velasquez S.L."/>
            <person name="Kruys A."/>
            <person name="Hutchinson M.I."/>
            <person name="Powell A.J."/>
            <person name="Barry K."/>
            <person name="Miller A.N."/>
            <person name="Grigoriev I.V."/>
            <person name="Debuchy R."/>
            <person name="Gladieux P."/>
            <person name="Thoren M.H."/>
            <person name="Johannesson H."/>
        </authorList>
    </citation>
    <scope>NUCLEOTIDE SEQUENCE</scope>
    <source>
        <strain evidence="11">8032-3</strain>
    </source>
</reference>
<dbReference type="FunFam" id="1.20.920.10:FF:000083">
    <property type="entry name" value="WGS project CABT00000000 data, contig 2.8"/>
    <property type="match status" value="1"/>
</dbReference>
<protein>
    <submittedName>
        <fullName evidence="11">Bromodomain-containing protein</fullName>
    </submittedName>
</protein>
<dbReference type="SUPFAM" id="SSF47370">
    <property type="entry name" value="Bromodomain"/>
    <property type="match status" value="2"/>
</dbReference>
<feature type="region of interest" description="Disordered" evidence="9">
    <location>
        <begin position="531"/>
        <end position="559"/>
    </location>
</feature>
<evidence type="ECO:0000256" key="6">
    <source>
        <dbReference type="ARBA" id="ARBA00023163"/>
    </source>
</evidence>
<dbReference type="Pfam" id="PF00439">
    <property type="entry name" value="Bromodomain"/>
    <property type="match status" value="2"/>
</dbReference>
<evidence type="ECO:0000256" key="7">
    <source>
        <dbReference type="ARBA" id="ARBA00023242"/>
    </source>
</evidence>
<dbReference type="GO" id="GO:0006338">
    <property type="term" value="P:chromatin remodeling"/>
    <property type="evidence" value="ECO:0007669"/>
    <property type="project" value="InterPro"/>
</dbReference>
<feature type="region of interest" description="Disordered" evidence="9">
    <location>
        <begin position="1"/>
        <end position="45"/>
    </location>
</feature>
<dbReference type="GeneID" id="85311155"/>
<evidence type="ECO:0000256" key="4">
    <source>
        <dbReference type="ARBA" id="ARBA00023015"/>
    </source>
</evidence>
<dbReference type="Gene3D" id="1.20.920.10">
    <property type="entry name" value="Bromodomain-like"/>
    <property type="match status" value="2"/>
</dbReference>
<evidence type="ECO:0000259" key="10">
    <source>
        <dbReference type="PROSITE" id="PS50014"/>
    </source>
</evidence>
<dbReference type="Pfam" id="PF22994">
    <property type="entry name" value="RSC4_Ig_like"/>
    <property type="match status" value="1"/>
</dbReference>
<feature type="region of interest" description="Disordered" evidence="9">
    <location>
        <begin position="161"/>
        <end position="250"/>
    </location>
</feature>
<dbReference type="SMART" id="SM00297">
    <property type="entry name" value="BROMO"/>
    <property type="match status" value="2"/>
</dbReference>
<evidence type="ECO:0000313" key="11">
    <source>
        <dbReference type="EMBL" id="KAK1767089.1"/>
    </source>
</evidence>
<dbReference type="AlphaFoldDB" id="A0AAJ0C1N5"/>
<keyword evidence="7" id="KW-0539">Nucleus</keyword>
<dbReference type="CDD" id="cd04369">
    <property type="entry name" value="Bromodomain"/>
    <property type="match status" value="2"/>
</dbReference>
<proteinExistence type="predicted"/>
<dbReference type="GO" id="GO:0003682">
    <property type="term" value="F:chromatin binding"/>
    <property type="evidence" value="ECO:0007669"/>
    <property type="project" value="TreeGrafter"/>
</dbReference>
<evidence type="ECO:0000256" key="8">
    <source>
        <dbReference type="PROSITE-ProRule" id="PRU00035"/>
    </source>
</evidence>
<evidence type="ECO:0000256" key="1">
    <source>
        <dbReference type="ARBA" id="ARBA00004123"/>
    </source>
</evidence>
<feature type="compositionally biased region" description="Low complexity" evidence="9">
    <location>
        <begin position="468"/>
        <end position="485"/>
    </location>
</feature>
<dbReference type="InterPro" id="IPR054551">
    <property type="entry name" value="RSC4_Ig-like"/>
</dbReference>
<dbReference type="GO" id="GO:0016586">
    <property type="term" value="C:RSC-type complex"/>
    <property type="evidence" value="ECO:0007669"/>
    <property type="project" value="InterPro"/>
</dbReference>
<gene>
    <name evidence="11" type="ORF">QBC33DRAFT_539155</name>
</gene>
<name>A0AAJ0C1N5_9PEZI</name>
<keyword evidence="5 8" id="KW-0103">Bromodomain</keyword>
<keyword evidence="6" id="KW-0804">Transcription</keyword>
<evidence type="ECO:0000256" key="3">
    <source>
        <dbReference type="ARBA" id="ARBA00022853"/>
    </source>
</evidence>
<feature type="compositionally biased region" description="Acidic residues" evidence="9">
    <location>
        <begin position="183"/>
        <end position="212"/>
    </location>
</feature>
<dbReference type="PANTHER" id="PTHR16062:SF21">
    <property type="entry name" value="CHROMATIN STRUCTURE-REMODELING COMPLEX SUBUNIT RSC1-RELATED"/>
    <property type="match status" value="1"/>
</dbReference>
<feature type="domain" description="Bromo" evidence="10">
    <location>
        <begin position="67"/>
        <end position="137"/>
    </location>
</feature>
<feature type="compositionally biased region" description="Low complexity" evidence="9">
    <location>
        <begin position="531"/>
        <end position="542"/>
    </location>
</feature>
<evidence type="ECO:0000256" key="9">
    <source>
        <dbReference type="SAM" id="MobiDB-lite"/>
    </source>
</evidence>
<feature type="compositionally biased region" description="Low complexity" evidence="9">
    <location>
        <begin position="414"/>
        <end position="430"/>
    </location>
</feature>
<organism evidence="11 12">
    <name type="scientific">Phialemonium atrogriseum</name>
    <dbReference type="NCBI Taxonomy" id="1093897"/>
    <lineage>
        <taxon>Eukaryota</taxon>
        <taxon>Fungi</taxon>
        <taxon>Dikarya</taxon>
        <taxon>Ascomycota</taxon>
        <taxon>Pezizomycotina</taxon>
        <taxon>Sordariomycetes</taxon>
        <taxon>Sordariomycetidae</taxon>
        <taxon>Cephalothecales</taxon>
        <taxon>Cephalothecaceae</taxon>
        <taxon>Phialemonium</taxon>
    </lineage>
</organism>
<accession>A0AAJ0C1N5</accession>
<feature type="domain" description="Bromo" evidence="10">
    <location>
        <begin position="274"/>
        <end position="356"/>
    </location>
</feature>
<evidence type="ECO:0000313" key="12">
    <source>
        <dbReference type="Proteomes" id="UP001244011"/>
    </source>
</evidence>
<keyword evidence="4" id="KW-0805">Transcription regulation</keyword>
<dbReference type="InterPro" id="IPR037382">
    <property type="entry name" value="Rsc/polybromo"/>
</dbReference>
<keyword evidence="2" id="KW-0677">Repeat</keyword>
<dbReference type="PANTHER" id="PTHR16062">
    <property type="entry name" value="SWI/SNF-RELATED"/>
    <property type="match status" value="1"/>
</dbReference>
<comment type="subcellular location">
    <subcellularLocation>
        <location evidence="1">Nucleus</location>
    </subcellularLocation>
</comment>
<feature type="compositionally biased region" description="Low complexity" evidence="9">
    <location>
        <begin position="449"/>
        <end position="459"/>
    </location>
</feature>
<sequence length="714" mass="78443">MENKRKAAGANEAGPTDGEDRAVKRRKQHQSPPLPQQFDLLKGESPESTTAYGLIFLEQIRKTADKNGRPVARYFEELLPEKKNEDYYKKIQMPISLATIEEKLNNREFSTLAELESYFKRMVTNAKEYYNRGSQVYDDSERVRKALSNYMVKTNPAYKLIPGYSCQPTPLPPESEARSGEPEGNEGEGDTDGGEDDEEDDDDEDDIDDDADAGPTGRRNSRRSQRSSVQKVPERVAGGKAKPDHEYEGVSYKRLSFQQAQEKIVEEMIREEDEDEPGWMKFEAFLNLPPRSLKEYFSIITDPISLRALQKLVKGIHGRQPATGVSDFKSWAAFEEKTSLLWSNAHYFNEEGSSIYNLATELKEFFEGQLKKAKAAVPEPPQPKIKLKVAPSQESPAPPGPKKIITIHVGGSRGSTAASPAPAAGSSANSNPPPPEMSQNGGPVQQVLPPASSGGPPAAMNMGHPETAGSMSASVVSPSPSLAGVKQEQLTRQSPAMIPRSNGTPTHPAQAPNGAAIPAQAMSAQPLSAQALPAQAVPQHQPSMPAPNSIQRIPPAPPNRVYDKDYRVPGKDLADALIKNLLIRGHPAVPVDTRFKFELPAQHFLGHQTVTTFVPSNQSKLQIILTIAPLERQERHYRLYVMVNGITLPRSVHIPIPGDDLEITADTLTVDATLHPGINWIEVHLIAALPKGQSLPEGEECELEKWRVIAQLLR</sequence>
<evidence type="ECO:0000256" key="5">
    <source>
        <dbReference type="ARBA" id="ARBA00023117"/>
    </source>
</evidence>
<dbReference type="GO" id="GO:0006368">
    <property type="term" value="P:transcription elongation by RNA polymerase II"/>
    <property type="evidence" value="ECO:0007669"/>
    <property type="project" value="TreeGrafter"/>
</dbReference>
<comment type="caution">
    <text evidence="11">The sequence shown here is derived from an EMBL/GenBank/DDBJ whole genome shotgun (WGS) entry which is preliminary data.</text>
</comment>
<dbReference type="PROSITE" id="PS50014">
    <property type="entry name" value="BROMODOMAIN_2"/>
    <property type="match status" value="2"/>
</dbReference>
<dbReference type="Proteomes" id="UP001244011">
    <property type="component" value="Unassembled WGS sequence"/>
</dbReference>
<keyword evidence="12" id="KW-1185">Reference proteome</keyword>
<feature type="region of interest" description="Disordered" evidence="9">
    <location>
        <begin position="373"/>
        <end position="491"/>
    </location>
</feature>
<dbReference type="EMBL" id="MU839009">
    <property type="protein sequence ID" value="KAK1767089.1"/>
    <property type="molecule type" value="Genomic_DNA"/>
</dbReference>
<dbReference type="RefSeq" id="XP_060283302.1">
    <property type="nucleotide sequence ID" value="XM_060427968.1"/>
</dbReference>
<evidence type="ECO:0000256" key="2">
    <source>
        <dbReference type="ARBA" id="ARBA00022737"/>
    </source>
</evidence>
<dbReference type="InterPro" id="IPR036427">
    <property type="entry name" value="Bromodomain-like_sf"/>
</dbReference>